<gene>
    <name evidence="11" type="primary">fliL</name>
    <name evidence="11" type="ORF">ACFQ3F_25295</name>
</gene>
<accession>A0ABW3W774</accession>
<feature type="transmembrane region" description="Helical" evidence="10">
    <location>
        <begin position="24"/>
        <end position="44"/>
    </location>
</feature>
<evidence type="ECO:0000256" key="9">
    <source>
        <dbReference type="ARBA" id="ARBA00023136"/>
    </source>
</evidence>
<comment type="function">
    <text evidence="1 10">Controls the rotational direction of flagella during chemotaxis.</text>
</comment>
<keyword evidence="4 10" id="KW-1003">Cell membrane</keyword>
<reference evidence="12" key="1">
    <citation type="journal article" date="2019" name="Int. J. Syst. Evol. Microbiol.">
        <title>The Global Catalogue of Microorganisms (GCM) 10K type strain sequencing project: providing services to taxonomists for standard genome sequencing and annotation.</title>
        <authorList>
            <consortium name="The Broad Institute Genomics Platform"/>
            <consortium name="The Broad Institute Genome Sequencing Center for Infectious Disease"/>
            <person name="Wu L."/>
            <person name="Ma J."/>
        </authorList>
    </citation>
    <scope>NUCLEOTIDE SEQUENCE [LARGE SCALE GENOMIC DNA]</scope>
    <source>
        <strain evidence="12">CCUG 52478</strain>
    </source>
</reference>
<dbReference type="InterPro" id="IPR005503">
    <property type="entry name" value="FliL"/>
</dbReference>
<evidence type="ECO:0000313" key="11">
    <source>
        <dbReference type="EMBL" id="MFD1251131.1"/>
    </source>
</evidence>
<sequence length="145" mass="15256">MSTTLTAPAAVAEAAPAKGGRTRKLGIVVVLVAVLAGAGWFFVLKPGGETGPKPGEVVTLDSIQVNLAAGHYLRLGMALQMTEKATQTDGSKALDAAIGVFSGLPVSQVDQAASREKLRKTLEKLLLERYHGEVMGVYFTEFVTQ</sequence>
<evidence type="ECO:0000313" key="12">
    <source>
        <dbReference type="Proteomes" id="UP001597229"/>
    </source>
</evidence>
<keyword evidence="12" id="KW-1185">Reference proteome</keyword>
<dbReference type="EMBL" id="JBHTLX010000033">
    <property type="protein sequence ID" value="MFD1251131.1"/>
    <property type="molecule type" value="Genomic_DNA"/>
</dbReference>
<keyword evidence="6 10" id="KW-0812">Transmembrane</keyword>
<organism evidence="11 12">
    <name type="scientific">Nocardioides ginsengisoli</name>
    <dbReference type="NCBI Taxonomy" id="363868"/>
    <lineage>
        <taxon>Bacteria</taxon>
        <taxon>Bacillati</taxon>
        <taxon>Actinomycetota</taxon>
        <taxon>Actinomycetes</taxon>
        <taxon>Propionibacteriales</taxon>
        <taxon>Nocardioidaceae</taxon>
        <taxon>Nocardioides</taxon>
    </lineage>
</organism>
<evidence type="ECO:0000256" key="3">
    <source>
        <dbReference type="ARBA" id="ARBA00008281"/>
    </source>
</evidence>
<keyword evidence="7 10" id="KW-0283">Flagellar rotation</keyword>
<evidence type="ECO:0000256" key="5">
    <source>
        <dbReference type="ARBA" id="ARBA00022500"/>
    </source>
</evidence>
<comment type="similarity">
    <text evidence="3 10">Belongs to the FliL family.</text>
</comment>
<dbReference type="RefSeq" id="WP_367918134.1">
    <property type="nucleotide sequence ID" value="NZ_BAABAC010000007.1"/>
</dbReference>
<evidence type="ECO:0000256" key="1">
    <source>
        <dbReference type="ARBA" id="ARBA00002254"/>
    </source>
</evidence>
<comment type="caution">
    <text evidence="11">The sequence shown here is derived from an EMBL/GenBank/DDBJ whole genome shotgun (WGS) entry which is preliminary data.</text>
</comment>
<evidence type="ECO:0000256" key="8">
    <source>
        <dbReference type="ARBA" id="ARBA00022989"/>
    </source>
</evidence>
<protein>
    <recommendedName>
        <fullName evidence="10">Flagellar protein FliL</fullName>
    </recommendedName>
</protein>
<keyword evidence="11" id="KW-0969">Cilium</keyword>
<evidence type="ECO:0000256" key="10">
    <source>
        <dbReference type="RuleBase" id="RU364125"/>
    </source>
</evidence>
<proteinExistence type="inferred from homology"/>
<keyword evidence="11" id="KW-0966">Cell projection</keyword>
<evidence type="ECO:0000256" key="6">
    <source>
        <dbReference type="ARBA" id="ARBA00022692"/>
    </source>
</evidence>
<evidence type="ECO:0000256" key="7">
    <source>
        <dbReference type="ARBA" id="ARBA00022779"/>
    </source>
</evidence>
<keyword evidence="9 10" id="KW-0472">Membrane</keyword>
<keyword evidence="5 10" id="KW-0145">Chemotaxis</keyword>
<dbReference type="Pfam" id="PF03748">
    <property type="entry name" value="FliL"/>
    <property type="match status" value="1"/>
</dbReference>
<evidence type="ECO:0000256" key="4">
    <source>
        <dbReference type="ARBA" id="ARBA00022475"/>
    </source>
</evidence>
<dbReference type="Proteomes" id="UP001597229">
    <property type="component" value="Unassembled WGS sequence"/>
</dbReference>
<name>A0ABW3W774_9ACTN</name>
<keyword evidence="11" id="KW-0282">Flagellum</keyword>
<comment type="subcellular location">
    <subcellularLocation>
        <location evidence="2">Cell membrane</location>
        <topology evidence="2">Single-pass membrane protein</topology>
    </subcellularLocation>
</comment>
<evidence type="ECO:0000256" key="2">
    <source>
        <dbReference type="ARBA" id="ARBA00004162"/>
    </source>
</evidence>
<keyword evidence="8 10" id="KW-1133">Transmembrane helix</keyword>